<evidence type="ECO:0000313" key="13">
    <source>
        <dbReference type="EMBL" id="MFB9554533.1"/>
    </source>
</evidence>
<comment type="caution">
    <text evidence="13">The sequence shown here is derived from an EMBL/GenBank/DDBJ whole genome shotgun (WGS) entry which is preliminary data.</text>
</comment>
<keyword evidence="10" id="KW-0238">DNA-binding</keyword>
<name>A0ABV5QN08_9ACTN</name>
<evidence type="ECO:0000256" key="10">
    <source>
        <dbReference type="HAMAP-Rule" id="MF_00942"/>
    </source>
</evidence>
<feature type="binding site" evidence="10">
    <location>
        <position position="303"/>
    </location>
    <ligand>
        <name>[4Fe-4S] cluster</name>
        <dbReference type="ChEBI" id="CHEBI:49883"/>
    </ligand>
</feature>
<evidence type="ECO:0000256" key="5">
    <source>
        <dbReference type="ARBA" id="ARBA00022801"/>
    </source>
</evidence>
<keyword evidence="5 10" id="KW-0378">Hydrolase</keyword>
<dbReference type="Gene3D" id="1.10.340.30">
    <property type="entry name" value="Hypothetical protein, domain 2"/>
    <property type="match status" value="1"/>
</dbReference>
<gene>
    <name evidence="10 13" type="primary">nth</name>
    <name evidence="13" type="ORF">ACFFTP_10055</name>
</gene>
<dbReference type="InterPro" id="IPR011257">
    <property type="entry name" value="DNA_glycosylase"/>
</dbReference>
<feature type="domain" description="HhH-GPD" evidence="12">
    <location>
        <begin position="144"/>
        <end position="291"/>
    </location>
</feature>
<dbReference type="Gene3D" id="1.10.1670.10">
    <property type="entry name" value="Helix-hairpin-Helix base-excision DNA repair enzymes (C-terminal)"/>
    <property type="match status" value="1"/>
</dbReference>
<dbReference type="Pfam" id="PF00633">
    <property type="entry name" value="HHH"/>
    <property type="match status" value="1"/>
</dbReference>
<proteinExistence type="inferred from homology"/>
<evidence type="ECO:0000256" key="6">
    <source>
        <dbReference type="ARBA" id="ARBA00023004"/>
    </source>
</evidence>
<dbReference type="RefSeq" id="WP_345487125.1">
    <property type="nucleotide sequence ID" value="NZ_BAAAWU010000001.1"/>
</dbReference>
<dbReference type="Pfam" id="PF00730">
    <property type="entry name" value="HhH-GPD"/>
    <property type="match status" value="1"/>
</dbReference>
<dbReference type="PANTHER" id="PTHR10359:SF18">
    <property type="entry name" value="ENDONUCLEASE III"/>
    <property type="match status" value="1"/>
</dbReference>
<dbReference type="HAMAP" id="MF_00942">
    <property type="entry name" value="Nth"/>
    <property type="match status" value="1"/>
</dbReference>
<keyword evidence="2 10" id="KW-0004">4Fe-4S</keyword>
<dbReference type="InterPro" id="IPR000445">
    <property type="entry name" value="HhH_motif"/>
</dbReference>
<feature type="binding site" evidence="10">
    <location>
        <position position="293"/>
    </location>
    <ligand>
        <name>[4Fe-4S] cluster</name>
        <dbReference type="ChEBI" id="CHEBI:49883"/>
    </ligand>
</feature>
<accession>A0ABV5QN08</accession>
<feature type="compositionally biased region" description="Basic and acidic residues" evidence="11">
    <location>
        <begin position="47"/>
        <end position="65"/>
    </location>
</feature>
<dbReference type="Proteomes" id="UP001589716">
    <property type="component" value="Unassembled WGS sequence"/>
</dbReference>
<evidence type="ECO:0000313" key="14">
    <source>
        <dbReference type="Proteomes" id="UP001589716"/>
    </source>
</evidence>
<reference evidence="13 14" key="1">
    <citation type="submission" date="2024-09" db="EMBL/GenBank/DDBJ databases">
        <authorList>
            <person name="Sun Q."/>
            <person name="Mori K."/>
        </authorList>
    </citation>
    <scope>NUCLEOTIDE SEQUENCE [LARGE SCALE GENOMIC DNA]</scope>
    <source>
        <strain evidence="13 14">JCM 4414</strain>
    </source>
</reference>
<keyword evidence="8 10" id="KW-0234">DNA repair</keyword>
<dbReference type="EC" id="4.2.99.18" evidence="10"/>
<feature type="binding site" evidence="10">
    <location>
        <position position="300"/>
    </location>
    <ligand>
        <name>[4Fe-4S] cluster</name>
        <dbReference type="ChEBI" id="CHEBI:49883"/>
    </ligand>
</feature>
<keyword evidence="3 10" id="KW-0479">Metal-binding</keyword>
<dbReference type="PROSITE" id="PS00764">
    <property type="entry name" value="ENDONUCLEASE_III_1"/>
    <property type="match status" value="1"/>
</dbReference>
<keyword evidence="14" id="KW-1185">Reference proteome</keyword>
<keyword evidence="13" id="KW-0255">Endonuclease</keyword>
<dbReference type="PROSITE" id="PS01155">
    <property type="entry name" value="ENDONUCLEASE_III_2"/>
    <property type="match status" value="1"/>
</dbReference>
<dbReference type="InterPro" id="IPR005759">
    <property type="entry name" value="Nth"/>
</dbReference>
<evidence type="ECO:0000256" key="3">
    <source>
        <dbReference type="ARBA" id="ARBA00022723"/>
    </source>
</evidence>
<dbReference type="Pfam" id="PF10576">
    <property type="entry name" value="EndIII_4Fe-2S"/>
    <property type="match status" value="1"/>
</dbReference>
<protein>
    <recommendedName>
        <fullName evidence="10">Endonuclease III</fullName>
        <ecNumber evidence="10">4.2.99.18</ecNumber>
    </recommendedName>
    <alternativeName>
        <fullName evidence="10">DNA-(apurinic or apyrimidinic site) lyase</fullName>
    </alternativeName>
</protein>
<evidence type="ECO:0000256" key="9">
    <source>
        <dbReference type="ARBA" id="ARBA00023295"/>
    </source>
</evidence>
<evidence type="ECO:0000256" key="11">
    <source>
        <dbReference type="SAM" id="MobiDB-lite"/>
    </source>
</evidence>
<dbReference type="NCBIfam" id="TIGR01083">
    <property type="entry name" value="nth"/>
    <property type="match status" value="1"/>
</dbReference>
<dbReference type="CDD" id="cd00056">
    <property type="entry name" value="ENDO3c"/>
    <property type="match status" value="1"/>
</dbReference>
<evidence type="ECO:0000259" key="12">
    <source>
        <dbReference type="SMART" id="SM00478"/>
    </source>
</evidence>
<evidence type="ECO:0000256" key="1">
    <source>
        <dbReference type="ARBA" id="ARBA00008343"/>
    </source>
</evidence>
<dbReference type="InterPro" id="IPR003265">
    <property type="entry name" value="HhH-GPD_domain"/>
</dbReference>
<dbReference type="SUPFAM" id="SSF48150">
    <property type="entry name" value="DNA-glycosylase"/>
    <property type="match status" value="1"/>
</dbReference>
<feature type="binding site" evidence="10">
    <location>
        <position position="309"/>
    </location>
    <ligand>
        <name>[4Fe-4S] cluster</name>
        <dbReference type="ChEBI" id="CHEBI:49883"/>
    </ligand>
</feature>
<dbReference type="GO" id="GO:0140078">
    <property type="term" value="F:class I DNA-(apurinic or apyrimidinic site) endonuclease activity"/>
    <property type="evidence" value="ECO:0007669"/>
    <property type="project" value="UniProtKB-EC"/>
</dbReference>
<evidence type="ECO:0000256" key="2">
    <source>
        <dbReference type="ARBA" id="ARBA00022485"/>
    </source>
</evidence>
<comment type="similarity">
    <text evidence="1 10">Belongs to the Nth/MutY family.</text>
</comment>
<comment type="cofactor">
    <cofactor evidence="10">
        <name>[4Fe-4S] cluster</name>
        <dbReference type="ChEBI" id="CHEBI:49883"/>
    </cofactor>
    <text evidence="10">Binds 1 [4Fe-4S] cluster.</text>
</comment>
<organism evidence="13 14">
    <name type="scientific">Streptomyces roseoviridis</name>
    <dbReference type="NCBI Taxonomy" id="67361"/>
    <lineage>
        <taxon>Bacteria</taxon>
        <taxon>Bacillati</taxon>
        <taxon>Actinomycetota</taxon>
        <taxon>Actinomycetes</taxon>
        <taxon>Kitasatosporales</taxon>
        <taxon>Streptomycetaceae</taxon>
        <taxon>Streptomyces</taxon>
    </lineage>
</organism>
<dbReference type="InterPro" id="IPR004036">
    <property type="entry name" value="Endonuclease-III-like_CS2"/>
</dbReference>
<comment type="function">
    <text evidence="10">DNA repair enzyme that has both DNA N-glycosylase activity and AP-lyase activity. The DNA N-glycosylase activity releases various damaged pyrimidines from DNA by cleaving the N-glycosidic bond, leaving an AP (apurinic/apyrimidinic) site. The AP-lyase activity cleaves the phosphodiester bond 3' to the AP site by a beta-elimination, leaving a 3'-terminal unsaturated sugar and a product with a terminal 5'-phosphate.</text>
</comment>
<evidence type="ECO:0000256" key="8">
    <source>
        <dbReference type="ARBA" id="ARBA00023204"/>
    </source>
</evidence>
<dbReference type="InterPro" id="IPR023170">
    <property type="entry name" value="HhH_base_excis_C"/>
</dbReference>
<keyword evidence="6 10" id="KW-0408">Iron</keyword>
<dbReference type="SMART" id="SM00525">
    <property type="entry name" value="FES"/>
    <property type="match status" value="1"/>
</dbReference>
<dbReference type="PANTHER" id="PTHR10359">
    <property type="entry name" value="A/G-SPECIFIC ADENINE GLYCOSYLASE/ENDONUCLEASE III"/>
    <property type="match status" value="1"/>
</dbReference>
<evidence type="ECO:0000256" key="7">
    <source>
        <dbReference type="ARBA" id="ARBA00023014"/>
    </source>
</evidence>
<keyword evidence="4 10" id="KW-0227">DNA damage</keyword>
<dbReference type="SMART" id="SM00478">
    <property type="entry name" value="ENDO3c"/>
    <property type="match status" value="1"/>
</dbReference>
<dbReference type="InterPro" id="IPR003651">
    <property type="entry name" value="Endonuclease3_FeS-loop_motif"/>
</dbReference>
<keyword evidence="9 10" id="KW-0326">Glycosidase</keyword>
<sequence>MSNSPVRAQAKGAGRVPVESNSAVGEHGVSKQTKVTKRTRSGAAEKLPAEKLPAEKPPGEDRAAEKPPAGQPTAEGGPTAKTGPAGKARAAAKTRPAVKARPESRLAMVRRARKINRELAEVYPYAHPELDFRNPFELLVATVLSAQTTDLRVNQTTPALFAKYPTPEDLAAAVPEEVEELIRPTGFFRAKTKSIMGLATALRDDFGGEVPGRLEDLVKLPGVGRKTAFVVLGNAFGVPGITVDTHFMRLVRRWKWTEQEDPVKIEAEIAEIFPKSEWTMLSHRVIFHGRRICHARKPACGACPITHLCPAYGEGETDPEKAKKLLKYEKGGFPGQRLNPPPDYPGRPAPPLGASS</sequence>
<comment type="catalytic activity">
    <reaction evidence="10">
        <text>2'-deoxyribonucleotide-(2'-deoxyribose 5'-phosphate)-2'-deoxyribonucleotide-DNA = a 3'-end 2'-deoxyribonucleotide-(2,3-dehydro-2,3-deoxyribose 5'-phosphate)-DNA + a 5'-end 5'-phospho-2'-deoxyribonucleoside-DNA + H(+)</text>
        <dbReference type="Rhea" id="RHEA:66592"/>
        <dbReference type="Rhea" id="RHEA-COMP:13180"/>
        <dbReference type="Rhea" id="RHEA-COMP:16897"/>
        <dbReference type="Rhea" id="RHEA-COMP:17067"/>
        <dbReference type="ChEBI" id="CHEBI:15378"/>
        <dbReference type="ChEBI" id="CHEBI:136412"/>
        <dbReference type="ChEBI" id="CHEBI:157695"/>
        <dbReference type="ChEBI" id="CHEBI:167181"/>
        <dbReference type="EC" id="4.2.99.18"/>
    </reaction>
</comment>
<keyword evidence="7 10" id="KW-0411">Iron-sulfur</keyword>
<feature type="region of interest" description="Disordered" evidence="11">
    <location>
        <begin position="331"/>
        <end position="356"/>
    </location>
</feature>
<evidence type="ECO:0000256" key="4">
    <source>
        <dbReference type="ARBA" id="ARBA00022763"/>
    </source>
</evidence>
<feature type="region of interest" description="Disordered" evidence="11">
    <location>
        <begin position="1"/>
        <end position="103"/>
    </location>
</feature>
<dbReference type="EMBL" id="JBHMCT010000007">
    <property type="protein sequence ID" value="MFB9554533.1"/>
    <property type="molecule type" value="Genomic_DNA"/>
</dbReference>
<dbReference type="InterPro" id="IPR004035">
    <property type="entry name" value="Endouclease-III_FeS-bd_BS"/>
</dbReference>
<feature type="compositionally biased region" description="Pro residues" evidence="11">
    <location>
        <begin position="339"/>
        <end position="356"/>
    </location>
</feature>
<keyword evidence="10 13" id="KW-0456">Lyase</keyword>
<keyword evidence="13" id="KW-0540">Nuclease</keyword>